<name>A0A9X8ZYH8_BACCE</name>
<evidence type="ECO:0000313" key="2">
    <source>
        <dbReference type="Proteomes" id="UP000308444"/>
    </source>
</evidence>
<dbReference type="Gene3D" id="3.90.1150.170">
    <property type="match status" value="1"/>
</dbReference>
<dbReference type="AlphaFoldDB" id="A0A9X8ZYH8"/>
<dbReference type="EMBL" id="SZOH01005538">
    <property type="protein sequence ID" value="TKI79068.1"/>
    <property type="molecule type" value="Genomic_DNA"/>
</dbReference>
<comment type="caution">
    <text evidence="1">The sequence shown here is derived from an EMBL/GenBank/DDBJ whole genome shotgun (WGS) entry which is preliminary data.</text>
</comment>
<dbReference type="Proteomes" id="UP000308444">
    <property type="component" value="Unassembled WGS sequence"/>
</dbReference>
<proteinExistence type="predicted"/>
<organism evidence="1 2">
    <name type="scientific">Bacillus cereus</name>
    <dbReference type="NCBI Taxonomy" id="1396"/>
    <lineage>
        <taxon>Bacteria</taxon>
        <taxon>Bacillati</taxon>
        <taxon>Bacillota</taxon>
        <taxon>Bacilli</taxon>
        <taxon>Bacillales</taxon>
        <taxon>Bacillaceae</taxon>
        <taxon>Bacillus</taxon>
        <taxon>Bacillus cereus group</taxon>
    </lineage>
</organism>
<accession>A0A9X8ZYH8</accession>
<gene>
    <name evidence="1" type="ORF">FC695_45190</name>
</gene>
<sequence length="61" mass="6907">INQRGFAMLSTTKLKEKVVIRLCSINPRTTKEEILQIMMNIKALAEEINTSPKHLISVSQP</sequence>
<protein>
    <submittedName>
        <fullName evidence="1">Aromatic-L-amino-acid decarboxylase</fullName>
    </submittedName>
</protein>
<evidence type="ECO:0000313" key="1">
    <source>
        <dbReference type="EMBL" id="TKI79068.1"/>
    </source>
</evidence>
<reference evidence="1 2" key="1">
    <citation type="journal article" date="2019" name="Environ. Microbiol.">
        <title>An active ?-lactamase is a part of an orchestrated cell wall stress resistance network of Bacillus subtilis and related rhizosphere species.</title>
        <authorList>
            <person name="Bucher T."/>
            <person name="Keren-Paz A."/>
            <person name="Hausser J."/>
            <person name="Olender T."/>
            <person name="Cytryn E."/>
            <person name="Kolodkin-Gal I."/>
        </authorList>
    </citation>
    <scope>NUCLEOTIDE SEQUENCE [LARGE SCALE GENOMIC DNA]</scope>
    <source>
        <strain evidence="1 2">I32</strain>
    </source>
</reference>
<feature type="non-terminal residue" evidence="1">
    <location>
        <position position="1"/>
    </location>
</feature>